<dbReference type="Proteomes" id="UP000199611">
    <property type="component" value="Unassembled WGS sequence"/>
</dbReference>
<proteinExistence type="predicted"/>
<dbReference type="InterPro" id="IPR052188">
    <property type="entry name" value="Ni-pincer_cofactor_biosynth"/>
</dbReference>
<keyword evidence="3" id="KW-1185">Reference proteome</keyword>
<name>A0A1I4UKZ3_9BACT</name>
<reference evidence="2 3" key="1">
    <citation type="submission" date="2016-10" db="EMBL/GenBank/DDBJ databases">
        <authorList>
            <person name="de Groot N.N."/>
        </authorList>
    </citation>
    <scope>NUCLEOTIDE SEQUENCE [LARGE SCALE GENOMIC DNA]</scope>
    <source>
        <strain evidence="2 3">DSM 9990</strain>
    </source>
</reference>
<evidence type="ECO:0000256" key="1">
    <source>
        <dbReference type="PIRSR" id="PIRSR006661-1"/>
    </source>
</evidence>
<evidence type="ECO:0000313" key="3">
    <source>
        <dbReference type="Proteomes" id="UP000199611"/>
    </source>
</evidence>
<dbReference type="InterPro" id="IPR005232">
    <property type="entry name" value="LarE"/>
</dbReference>
<evidence type="ECO:0008006" key="4">
    <source>
        <dbReference type="Google" id="ProtNLM"/>
    </source>
</evidence>
<dbReference type="SUPFAM" id="SSF52402">
    <property type="entry name" value="Adenine nucleotide alpha hydrolases-like"/>
    <property type="match status" value="1"/>
</dbReference>
<dbReference type="PANTHER" id="PTHR43169:SF2">
    <property type="entry name" value="NAD_GMP SYNTHASE DOMAIN-CONTAINING PROTEIN"/>
    <property type="match status" value="1"/>
</dbReference>
<dbReference type="Gene3D" id="3.40.50.620">
    <property type="entry name" value="HUPs"/>
    <property type="match status" value="1"/>
</dbReference>
<dbReference type="GO" id="GO:0016783">
    <property type="term" value="F:sulfurtransferase activity"/>
    <property type="evidence" value="ECO:0007669"/>
    <property type="project" value="InterPro"/>
</dbReference>
<sequence>MSTVTMKLTGLLENERWAKVREILESRKKWLLAYSGGKDSTALLWFASCLTSSNVIPVFLEHELLPSSEKERASSVLKALDLRPGLIRVSCSVLKAPEVLQNAPDRCYHCKKILMNKLVELASSLGCDGLCDGTVADDEESRRPGVRALRERGVISPLAVAGIDSREILRLFRDIIKLPAELIRPESCLATRLPYGTQLDGSILSRLDGLENLLKSFCRGPVRARYHPSENLVRIELDPVDFVLLFDNSCRVSVINLARNLGFGFVTLDVSGFKSGSWDR</sequence>
<dbReference type="OrthoDB" id="9776919at2"/>
<feature type="active site" description="Nucleophile and sulfur donor" evidence="1">
    <location>
        <position position="188"/>
    </location>
</feature>
<accession>A0A1I4UKZ3</accession>
<organism evidence="2 3">
    <name type="scientific">Thermodesulforhabdus norvegica</name>
    <dbReference type="NCBI Taxonomy" id="39841"/>
    <lineage>
        <taxon>Bacteria</taxon>
        <taxon>Pseudomonadati</taxon>
        <taxon>Thermodesulfobacteriota</taxon>
        <taxon>Syntrophobacteria</taxon>
        <taxon>Syntrophobacterales</taxon>
        <taxon>Thermodesulforhabdaceae</taxon>
        <taxon>Thermodesulforhabdus</taxon>
    </lineage>
</organism>
<dbReference type="PANTHER" id="PTHR43169">
    <property type="entry name" value="EXSB FAMILY PROTEIN"/>
    <property type="match status" value="1"/>
</dbReference>
<protein>
    <recommendedName>
        <fullName evidence="4">ATP-dependent sacrificial sulfur transferase LarE</fullName>
    </recommendedName>
</protein>
<dbReference type="RefSeq" id="WP_143083127.1">
    <property type="nucleotide sequence ID" value="NZ_FOUU01000006.1"/>
</dbReference>
<dbReference type="EMBL" id="FOUU01000006">
    <property type="protein sequence ID" value="SFM89657.1"/>
    <property type="molecule type" value="Genomic_DNA"/>
</dbReference>
<dbReference type="STRING" id="39841.SAMN05660836_01858"/>
<evidence type="ECO:0000313" key="2">
    <source>
        <dbReference type="EMBL" id="SFM89657.1"/>
    </source>
</evidence>
<dbReference type="InterPro" id="IPR014729">
    <property type="entry name" value="Rossmann-like_a/b/a_fold"/>
</dbReference>
<dbReference type="AlphaFoldDB" id="A0A1I4UKZ3"/>
<gene>
    <name evidence="2" type="ORF">SAMN05660836_01858</name>
</gene>
<dbReference type="PIRSF" id="PIRSF006661">
    <property type="entry name" value="PP-lp_UCP006661"/>
    <property type="match status" value="1"/>
</dbReference>